<proteinExistence type="predicted"/>
<sequence>MSGNLGLYLAGASKRLVPACFELRRHQPVLRISRVVLSEGPVGYIARCLEIAQRGILNLIASAGHITFRLDCGGNGSWLDHAEQCLFDRVINPQAAESNTAELAIIEQTRQQE</sequence>
<dbReference type="Proteomes" id="UP000519897">
    <property type="component" value="Unassembled WGS sequence"/>
</dbReference>
<evidence type="ECO:0000313" key="2">
    <source>
        <dbReference type="Proteomes" id="UP000519897"/>
    </source>
</evidence>
<name>A0A7W6LKT1_9HYPH</name>
<dbReference type="EMBL" id="JACIEC010000024">
    <property type="protein sequence ID" value="MBB4146221.1"/>
    <property type="molecule type" value="Genomic_DNA"/>
</dbReference>
<organism evidence="1 2">
    <name type="scientific">Rhizobium rhizoryzae</name>
    <dbReference type="NCBI Taxonomy" id="451876"/>
    <lineage>
        <taxon>Bacteria</taxon>
        <taxon>Pseudomonadati</taxon>
        <taxon>Pseudomonadota</taxon>
        <taxon>Alphaproteobacteria</taxon>
        <taxon>Hyphomicrobiales</taxon>
        <taxon>Rhizobiaceae</taxon>
        <taxon>Rhizobium/Agrobacterium group</taxon>
        <taxon>Rhizobium</taxon>
    </lineage>
</organism>
<reference evidence="1 2" key="1">
    <citation type="submission" date="2020-08" db="EMBL/GenBank/DDBJ databases">
        <title>Genomic Encyclopedia of Type Strains, Phase IV (KMG-IV): sequencing the most valuable type-strain genomes for metagenomic binning, comparative biology and taxonomic classification.</title>
        <authorList>
            <person name="Goeker M."/>
        </authorList>
    </citation>
    <scope>NUCLEOTIDE SEQUENCE [LARGE SCALE GENOMIC DNA]</scope>
    <source>
        <strain evidence="1 2">DSM 29514</strain>
    </source>
</reference>
<keyword evidence="2" id="KW-1185">Reference proteome</keyword>
<comment type="caution">
    <text evidence="1">The sequence shown here is derived from an EMBL/GenBank/DDBJ whole genome shotgun (WGS) entry which is preliminary data.</text>
</comment>
<evidence type="ECO:0000313" key="1">
    <source>
        <dbReference type="EMBL" id="MBB4146221.1"/>
    </source>
</evidence>
<gene>
    <name evidence="1" type="ORF">GGQ72_004791</name>
</gene>
<dbReference type="RefSeq" id="WP_246719167.1">
    <property type="nucleotide sequence ID" value="NZ_JACIEC010000024.1"/>
</dbReference>
<accession>A0A7W6LKT1</accession>
<dbReference type="AlphaFoldDB" id="A0A7W6LKT1"/>
<protein>
    <submittedName>
        <fullName evidence="1">Uncharacterized protein</fullName>
    </submittedName>
</protein>